<reference evidence="1 3" key="1">
    <citation type="journal article" date="2011" name="Nature">
        <title>The Medicago genome provides insight into the evolution of rhizobial symbioses.</title>
        <authorList>
            <person name="Young N.D."/>
            <person name="Debelle F."/>
            <person name="Oldroyd G.E."/>
            <person name="Geurts R."/>
            <person name="Cannon S.B."/>
            <person name="Udvardi M.K."/>
            <person name="Benedito V.A."/>
            <person name="Mayer K.F."/>
            <person name="Gouzy J."/>
            <person name="Schoof H."/>
            <person name="Van de Peer Y."/>
            <person name="Proost S."/>
            <person name="Cook D.R."/>
            <person name="Meyers B.C."/>
            <person name="Spannagl M."/>
            <person name="Cheung F."/>
            <person name="De Mita S."/>
            <person name="Krishnakumar V."/>
            <person name="Gundlach H."/>
            <person name="Zhou S."/>
            <person name="Mudge J."/>
            <person name="Bharti A.K."/>
            <person name="Murray J.D."/>
            <person name="Naoumkina M.A."/>
            <person name="Rosen B."/>
            <person name="Silverstein K.A."/>
            <person name="Tang H."/>
            <person name="Rombauts S."/>
            <person name="Zhao P.X."/>
            <person name="Zhou P."/>
            <person name="Barbe V."/>
            <person name="Bardou P."/>
            <person name="Bechner M."/>
            <person name="Bellec A."/>
            <person name="Berger A."/>
            <person name="Berges H."/>
            <person name="Bidwell S."/>
            <person name="Bisseling T."/>
            <person name="Choisne N."/>
            <person name="Couloux A."/>
            <person name="Denny R."/>
            <person name="Deshpande S."/>
            <person name="Dai X."/>
            <person name="Doyle J.J."/>
            <person name="Dudez A.M."/>
            <person name="Farmer A.D."/>
            <person name="Fouteau S."/>
            <person name="Franken C."/>
            <person name="Gibelin C."/>
            <person name="Gish J."/>
            <person name="Goldstein S."/>
            <person name="Gonzalez A.J."/>
            <person name="Green P.J."/>
            <person name="Hallab A."/>
            <person name="Hartog M."/>
            <person name="Hua A."/>
            <person name="Humphray S.J."/>
            <person name="Jeong D.H."/>
            <person name="Jing Y."/>
            <person name="Jocker A."/>
            <person name="Kenton S.M."/>
            <person name="Kim D.J."/>
            <person name="Klee K."/>
            <person name="Lai H."/>
            <person name="Lang C."/>
            <person name="Lin S."/>
            <person name="Macmil S.L."/>
            <person name="Magdelenat G."/>
            <person name="Matthews L."/>
            <person name="McCorrison J."/>
            <person name="Monaghan E.L."/>
            <person name="Mun J.H."/>
            <person name="Najar F.Z."/>
            <person name="Nicholson C."/>
            <person name="Noirot C."/>
            <person name="O'Bleness M."/>
            <person name="Paule C.R."/>
            <person name="Poulain J."/>
            <person name="Prion F."/>
            <person name="Qin B."/>
            <person name="Qu C."/>
            <person name="Retzel E.F."/>
            <person name="Riddle C."/>
            <person name="Sallet E."/>
            <person name="Samain S."/>
            <person name="Samson N."/>
            <person name="Sanders I."/>
            <person name="Saurat O."/>
            <person name="Scarpelli C."/>
            <person name="Schiex T."/>
            <person name="Segurens B."/>
            <person name="Severin A.J."/>
            <person name="Sherrier D.J."/>
            <person name="Shi R."/>
            <person name="Sims S."/>
            <person name="Singer S.R."/>
            <person name="Sinharoy S."/>
            <person name="Sterck L."/>
            <person name="Viollet A."/>
            <person name="Wang B.B."/>
            <person name="Wang K."/>
            <person name="Wang M."/>
            <person name="Wang X."/>
            <person name="Warfsmann J."/>
            <person name="Weissenbach J."/>
            <person name="White D.D."/>
            <person name="White J.D."/>
            <person name="Wiley G.B."/>
            <person name="Wincker P."/>
            <person name="Xing Y."/>
            <person name="Yang L."/>
            <person name="Yao Z."/>
            <person name="Ying F."/>
            <person name="Zhai J."/>
            <person name="Zhou L."/>
            <person name="Zuber A."/>
            <person name="Denarie J."/>
            <person name="Dixon R.A."/>
            <person name="May G.D."/>
            <person name="Schwartz D.C."/>
            <person name="Rogers J."/>
            <person name="Quetier F."/>
            <person name="Town C.D."/>
            <person name="Roe B.A."/>
        </authorList>
    </citation>
    <scope>NUCLEOTIDE SEQUENCE [LARGE SCALE GENOMIC DNA]</scope>
    <source>
        <strain evidence="1">A17</strain>
        <strain evidence="2 3">cv. Jemalong A17</strain>
    </source>
</reference>
<sequence>MECLVTLIVRRPVNRLSGQARLLNRSGQIQSITLTSSILQIQRNDYFRDLNTIIFIRIHDYSKDLNTVIFVGLHALSFYDMDVEKAFKRNFVDLAYNFMAYLEDKEHSNFQLKGYQSRRGGEFH</sequence>
<organism evidence="1 3">
    <name type="scientific">Medicago truncatula</name>
    <name type="common">Barrel medic</name>
    <name type="synonym">Medicago tribuloides</name>
    <dbReference type="NCBI Taxonomy" id="3880"/>
    <lineage>
        <taxon>Eukaryota</taxon>
        <taxon>Viridiplantae</taxon>
        <taxon>Streptophyta</taxon>
        <taxon>Embryophyta</taxon>
        <taxon>Tracheophyta</taxon>
        <taxon>Spermatophyta</taxon>
        <taxon>Magnoliopsida</taxon>
        <taxon>eudicotyledons</taxon>
        <taxon>Gunneridae</taxon>
        <taxon>Pentapetalae</taxon>
        <taxon>rosids</taxon>
        <taxon>fabids</taxon>
        <taxon>Fabales</taxon>
        <taxon>Fabaceae</taxon>
        <taxon>Papilionoideae</taxon>
        <taxon>50 kb inversion clade</taxon>
        <taxon>NPAAA clade</taxon>
        <taxon>Hologalegina</taxon>
        <taxon>IRL clade</taxon>
        <taxon>Trifolieae</taxon>
        <taxon>Medicago</taxon>
    </lineage>
</organism>
<reference evidence="1 3" key="2">
    <citation type="journal article" date="2014" name="BMC Genomics">
        <title>An improved genome release (version Mt4.0) for the model legume Medicago truncatula.</title>
        <authorList>
            <person name="Tang H."/>
            <person name="Krishnakumar V."/>
            <person name="Bidwell S."/>
            <person name="Rosen B."/>
            <person name="Chan A."/>
            <person name="Zhou S."/>
            <person name="Gentzbittel L."/>
            <person name="Childs K.L."/>
            <person name="Yandell M."/>
            <person name="Gundlach H."/>
            <person name="Mayer K.F."/>
            <person name="Schwartz D.C."/>
            <person name="Town C.D."/>
        </authorList>
    </citation>
    <scope>GENOME REANNOTATION</scope>
    <source>
        <strain evidence="2 3">cv. Jemalong A17</strain>
    </source>
</reference>
<dbReference type="EMBL" id="CM001219">
    <property type="protein sequence ID" value="AES71380.1"/>
    <property type="molecule type" value="Genomic_DNA"/>
</dbReference>
<evidence type="ECO:0000313" key="3">
    <source>
        <dbReference type="Proteomes" id="UP000002051"/>
    </source>
</evidence>
<dbReference type="EnsemblPlants" id="AES71380">
    <property type="protein sequence ID" value="AES71380"/>
    <property type="gene ID" value="MTR_3g073340"/>
</dbReference>
<accession>G7J3P6</accession>
<evidence type="ECO:0000313" key="2">
    <source>
        <dbReference type="EnsemblPlants" id="AES71380"/>
    </source>
</evidence>
<dbReference type="AlphaFoldDB" id="G7J3P6"/>
<keyword evidence="3" id="KW-1185">Reference proteome</keyword>
<dbReference type="HOGENOM" id="CLU_2007290_0_0_1"/>
<protein>
    <submittedName>
        <fullName evidence="1 2">Uncharacterized protein</fullName>
    </submittedName>
</protein>
<evidence type="ECO:0000313" key="1">
    <source>
        <dbReference type="EMBL" id="AES71380.1"/>
    </source>
</evidence>
<dbReference type="PaxDb" id="3880-AES71380"/>
<dbReference type="Proteomes" id="UP000002051">
    <property type="component" value="Chromosome 3"/>
</dbReference>
<proteinExistence type="predicted"/>
<name>G7J3P6_MEDTR</name>
<reference evidence="2" key="3">
    <citation type="submission" date="2015-04" db="UniProtKB">
        <authorList>
            <consortium name="EnsemblPlants"/>
        </authorList>
    </citation>
    <scope>IDENTIFICATION</scope>
    <source>
        <strain evidence="2">cv. Jemalong A17</strain>
    </source>
</reference>
<gene>
    <name evidence="1" type="ordered locus">MTR_3g073340</name>
</gene>